<dbReference type="OrthoDB" id="19039at2759"/>
<keyword evidence="6 12" id="KW-0812">Transmembrane</keyword>
<comment type="caution">
    <text evidence="14">The sequence shown here is derived from an EMBL/GenBank/DDBJ whole genome shotgun (WGS) entry which is preliminary data.</text>
</comment>
<evidence type="ECO:0000256" key="2">
    <source>
        <dbReference type="ARBA" id="ARBA00004922"/>
    </source>
</evidence>
<evidence type="ECO:0000256" key="1">
    <source>
        <dbReference type="ARBA" id="ARBA00004477"/>
    </source>
</evidence>
<comment type="subcellular location">
    <subcellularLocation>
        <location evidence="1 12">Endoplasmic reticulum membrane</location>
        <topology evidence="1 12">Multi-pass membrane protein</topology>
    </subcellularLocation>
</comment>
<dbReference type="InterPro" id="IPR005599">
    <property type="entry name" value="GPI_mannosylTrfase"/>
</dbReference>
<feature type="transmembrane region" description="Helical" evidence="12">
    <location>
        <begin position="301"/>
        <end position="316"/>
    </location>
</feature>
<keyword evidence="4 12" id="KW-0328">Glycosyltransferase</keyword>
<dbReference type="PANTHER" id="PTHR22760">
    <property type="entry name" value="GLYCOSYLTRANSFERASE"/>
    <property type="match status" value="1"/>
</dbReference>
<evidence type="ECO:0000256" key="10">
    <source>
        <dbReference type="ARBA" id="ARBA00044721"/>
    </source>
</evidence>
<sequence length="527" mass="58573">MSFVLDALIIAAGWIHVALAPYTKVEESFNLHAIHDILMYGISPANLHKYDHFTFPGAVPRTFIGSIILAWASSPVIRSAQSLGLLSSKFDMQIIARLVLASSNALGLCCIRHAVSRRFGRLTGLLFTLITISQFHIPFWMGRTLPNMFALLPVNLATYLLLDRAPNALNPSPRNVYTAISLLTFAGVVYRAELALLLAPISLQALYQGSCSLTGLAKCGIITGAVSIALTASVDTYFWQSPNPLWPELSGLYFNVIQGKSSEWGTSPAYTYFLSYLPKLLLTALPLSGIAFVFDHRIRPVLLPYIAFIFLISGLGHKEWRFIVYVVPVFNVAAARTARWMVSRRKSSFMGRFYFMAAWIMILANIALTAVTTLASIHNYPGGVALNNFNNYITKNYQNTAPHVHISNLAAQTGASLFLQTHAPPFIEGSGRPSAWTTYNKTEGLTVKSLGSSKHFTHIISEVPLEEFGWINKSKWKEVGVVYGFERWVIDRRILRGNEGIWDVMTKLGGVVTMARSGRLWISERKY</sequence>
<dbReference type="GeneID" id="66079947"/>
<comment type="catalytic activity">
    <reaction evidence="11">
        <text>an alpha-D-Man-(1-&gt;2)-alpha-D-Man-(1-&gt;2)-alpha-D-Man-(1-&gt;3)-[alpha-D-Man-(1-&gt;2)-alpha-D-Man-(1-&gt;3)-alpha-D-Man-(1-&gt;6)]-beta-D-Man-(1-&gt;4)-beta-D-GlcNAc-(1-&gt;4)-alpha-D-GlcNAc-diphospho-di-trans,poly-cis-dolichol + a di-trans,poly-cis-dolichyl beta-D-mannosyl phosphate = an alpha-D-Man-(1-&gt;2)-alpha-D-Man-(1-&gt;2)-alpha-D-Man-(1-&gt;3)-[alpha-D-Man-(1-&gt;2)-alpha-D-Man-(1-&gt;3)-[alpha-D-Man-(1-&gt;6)]-alpha-D-Man-(1-&gt;6)]-beta-D-Man-(1-&gt;4)-beta-D-GlcNAc-(1-&gt;4)-alpha-D-GlcNAc-diphospho-di-trans,poly-cis-dolichol + a di-trans,poly-cis-dolichyl phosphate + H(+)</text>
        <dbReference type="Rhea" id="RHEA:29535"/>
        <dbReference type="Rhea" id="RHEA-COMP:19498"/>
        <dbReference type="Rhea" id="RHEA-COMP:19501"/>
        <dbReference type="Rhea" id="RHEA-COMP:19518"/>
        <dbReference type="Rhea" id="RHEA-COMP:19519"/>
        <dbReference type="ChEBI" id="CHEBI:15378"/>
        <dbReference type="ChEBI" id="CHEBI:57683"/>
        <dbReference type="ChEBI" id="CHEBI:58211"/>
        <dbReference type="ChEBI" id="CHEBI:132517"/>
        <dbReference type="ChEBI" id="CHEBI:132519"/>
        <dbReference type="EC" id="2.4.1.260"/>
    </reaction>
    <physiologicalReaction direction="left-to-right" evidence="11">
        <dbReference type="Rhea" id="RHEA:29536"/>
    </physiologicalReaction>
</comment>
<evidence type="ECO:0000256" key="3">
    <source>
        <dbReference type="ARBA" id="ARBA00007063"/>
    </source>
</evidence>
<feature type="signal peptide" evidence="13">
    <location>
        <begin position="1"/>
        <end position="20"/>
    </location>
</feature>
<reference evidence="14" key="1">
    <citation type="journal article" date="2021" name="Genome Biol. Evol.">
        <title>The assembled and annotated genome of the fairy-ring fungus Marasmius oreades.</title>
        <authorList>
            <person name="Hiltunen M."/>
            <person name="Ament-Velasquez S.L."/>
            <person name="Johannesson H."/>
        </authorList>
    </citation>
    <scope>NUCLEOTIDE SEQUENCE</scope>
    <source>
        <strain evidence="14">03SP1</strain>
    </source>
</reference>
<feature type="transmembrane region" description="Helical" evidence="12">
    <location>
        <begin position="176"/>
        <end position="198"/>
    </location>
</feature>
<feature type="transmembrane region" description="Helical" evidence="12">
    <location>
        <begin position="94"/>
        <end position="115"/>
    </location>
</feature>
<dbReference type="GO" id="GO:0052917">
    <property type="term" value="F:dol-P-Man:Man(7)GlcNAc(2)-PP-Dol alpha-1,6-mannosyltransferase activity"/>
    <property type="evidence" value="ECO:0007669"/>
    <property type="project" value="UniProtKB-EC"/>
</dbReference>
<evidence type="ECO:0000256" key="11">
    <source>
        <dbReference type="ARBA" id="ARBA00048899"/>
    </source>
</evidence>
<dbReference type="GO" id="GO:0006487">
    <property type="term" value="P:protein N-linked glycosylation"/>
    <property type="evidence" value="ECO:0007669"/>
    <property type="project" value="TreeGrafter"/>
</dbReference>
<evidence type="ECO:0000313" key="14">
    <source>
        <dbReference type="EMBL" id="KAG7089167.1"/>
    </source>
</evidence>
<feature type="transmembrane region" description="Helical" evidence="12">
    <location>
        <begin position="354"/>
        <end position="377"/>
    </location>
</feature>
<dbReference type="KEGG" id="more:E1B28_010872"/>
<comment type="function">
    <text evidence="10">Mannosyltransferase that operates in the biosynthetic pathway of dolichol-linked oligosaccharides, the glycan precursors employed in protein asparagine (N)-glycosylation. The assembly of dolichol-linked oligosaccharides begins on the cytosolic side of the endoplasmic reticulum membrane and finishes in its lumen. The sequential addition of sugars to dolichol pyrophosphate produces dolichol-linked oligosaccharides containing fourteen sugars, including two GlcNAcs, nine mannoses and three glucoses. Once assembled, the oligosaccharide is transferred from the lipid to nascent proteins by oligosaccharyltransferases. In the lumen of the endoplasmic reticulum, adds the eighth mannose residue in an alpha-1,6 linkage onto Man(7)GlcNAc(2)-PP-dolichol to produce Man(8)GlcNAc(2)-PP-dolichol.</text>
</comment>
<evidence type="ECO:0000256" key="6">
    <source>
        <dbReference type="ARBA" id="ARBA00022692"/>
    </source>
</evidence>
<organism evidence="14 15">
    <name type="scientific">Marasmius oreades</name>
    <name type="common">fairy-ring Marasmius</name>
    <dbReference type="NCBI Taxonomy" id="181124"/>
    <lineage>
        <taxon>Eukaryota</taxon>
        <taxon>Fungi</taxon>
        <taxon>Dikarya</taxon>
        <taxon>Basidiomycota</taxon>
        <taxon>Agaricomycotina</taxon>
        <taxon>Agaricomycetes</taxon>
        <taxon>Agaricomycetidae</taxon>
        <taxon>Agaricales</taxon>
        <taxon>Marasmiineae</taxon>
        <taxon>Marasmiaceae</taxon>
        <taxon>Marasmius</taxon>
    </lineage>
</organism>
<protein>
    <recommendedName>
        <fullName evidence="12">Mannosyltransferase</fullName>
        <ecNumber evidence="12">2.4.1.-</ecNumber>
    </recommendedName>
</protein>
<dbReference type="RefSeq" id="XP_043005637.1">
    <property type="nucleotide sequence ID" value="XM_043155855.1"/>
</dbReference>
<evidence type="ECO:0000256" key="5">
    <source>
        <dbReference type="ARBA" id="ARBA00022679"/>
    </source>
</evidence>
<keyword evidence="5" id="KW-0808">Transferase</keyword>
<dbReference type="GO" id="GO:0005789">
    <property type="term" value="C:endoplasmic reticulum membrane"/>
    <property type="evidence" value="ECO:0007669"/>
    <property type="project" value="UniProtKB-SubCell"/>
</dbReference>
<accession>A0A9P7RTG3</accession>
<evidence type="ECO:0000313" key="15">
    <source>
        <dbReference type="Proteomes" id="UP001049176"/>
    </source>
</evidence>
<dbReference type="EC" id="2.4.1.-" evidence="12"/>
<evidence type="ECO:0000256" key="7">
    <source>
        <dbReference type="ARBA" id="ARBA00022824"/>
    </source>
</evidence>
<evidence type="ECO:0000256" key="13">
    <source>
        <dbReference type="SAM" id="SignalP"/>
    </source>
</evidence>
<keyword evidence="13" id="KW-0732">Signal</keyword>
<keyword evidence="7 12" id="KW-0256">Endoplasmic reticulum</keyword>
<dbReference type="Proteomes" id="UP001049176">
    <property type="component" value="Chromosome 7"/>
</dbReference>
<keyword evidence="8 12" id="KW-1133">Transmembrane helix</keyword>
<feature type="transmembrane region" description="Helical" evidence="12">
    <location>
        <begin position="219"/>
        <end position="239"/>
    </location>
</feature>
<evidence type="ECO:0000256" key="12">
    <source>
        <dbReference type="RuleBase" id="RU363075"/>
    </source>
</evidence>
<name>A0A9P7RTG3_9AGAR</name>
<feature type="transmembrane region" description="Helical" evidence="12">
    <location>
        <begin position="322"/>
        <end position="342"/>
    </location>
</feature>
<evidence type="ECO:0000256" key="4">
    <source>
        <dbReference type="ARBA" id="ARBA00022676"/>
    </source>
</evidence>
<dbReference type="Pfam" id="PF03901">
    <property type="entry name" value="Glyco_transf_22"/>
    <property type="match status" value="1"/>
</dbReference>
<keyword evidence="15" id="KW-1185">Reference proteome</keyword>
<dbReference type="PANTHER" id="PTHR22760:SF1">
    <property type="entry name" value="DOL-P-MAN:MAN(7)GLCNAC(2)-PP-DOL ALPHA-1,6-MANNOSYLTRANSFERASE"/>
    <property type="match status" value="1"/>
</dbReference>
<proteinExistence type="inferred from homology"/>
<dbReference type="EMBL" id="CM032187">
    <property type="protein sequence ID" value="KAG7089167.1"/>
    <property type="molecule type" value="Genomic_DNA"/>
</dbReference>
<dbReference type="AlphaFoldDB" id="A0A9P7RTG3"/>
<feature type="transmembrane region" description="Helical" evidence="12">
    <location>
        <begin position="122"/>
        <end position="141"/>
    </location>
</feature>
<keyword evidence="9 12" id="KW-0472">Membrane</keyword>
<comment type="similarity">
    <text evidence="3 12">Belongs to the glycosyltransferase 22 family.</text>
</comment>
<evidence type="ECO:0000256" key="8">
    <source>
        <dbReference type="ARBA" id="ARBA00022989"/>
    </source>
</evidence>
<evidence type="ECO:0000256" key="9">
    <source>
        <dbReference type="ARBA" id="ARBA00023136"/>
    </source>
</evidence>
<comment type="pathway">
    <text evidence="2">Protein modification; protein glycosylation.</text>
</comment>
<feature type="chain" id="PRO_5040206953" description="Mannosyltransferase" evidence="13">
    <location>
        <begin position="21"/>
        <end position="527"/>
    </location>
</feature>
<gene>
    <name evidence="14" type="ORF">E1B28_010872</name>
</gene>
<feature type="transmembrane region" description="Helical" evidence="12">
    <location>
        <begin position="273"/>
        <end position="294"/>
    </location>
</feature>